<gene>
    <name evidence="3" type="ORF">SAMN04488523_111128</name>
</gene>
<dbReference type="EMBL" id="FOMW01000011">
    <property type="protein sequence ID" value="SFE88163.1"/>
    <property type="molecule type" value="Genomic_DNA"/>
</dbReference>
<evidence type="ECO:0000313" key="4">
    <source>
        <dbReference type="Proteomes" id="UP000198977"/>
    </source>
</evidence>
<dbReference type="STRING" id="74348.SAMN04488523_111128"/>
<proteinExistence type="predicted"/>
<dbReference type="Gene3D" id="3.40.190.10">
    <property type="entry name" value="Periplasmic binding protein-like II"/>
    <property type="match status" value="2"/>
</dbReference>
<organism evidence="3 4">
    <name type="scientific">Sulfitobacter brevis</name>
    <dbReference type="NCBI Taxonomy" id="74348"/>
    <lineage>
        <taxon>Bacteria</taxon>
        <taxon>Pseudomonadati</taxon>
        <taxon>Pseudomonadota</taxon>
        <taxon>Alphaproteobacteria</taxon>
        <taxon>Rhodobacterales</taxon>
        <taxon>Roseobacteraceae</taxon>
        <taxon>Sulfitobacter</taxon>
    </lineage>
</organism>
<keyword evidence="1 2" id="KW-0732">Signal</keyword>
<evidence type="ECO:0000313" key="3">
    <source>
        <dbReference type="EMBL" id="SFE88163.1"/>
    </source>
</evidence>
<dbReference type="PANTHER" id="PTHR30006:SF25">
    <property type="entry name" value="PHOSPHOGLYCERATE TRANSPORT REGULATORY PROTEIN PGTC"/>
    <property type="match status" value="1"/>
</dbReference>
<reference evidence="3 4" key="1">
    <citation type="submission" date="2016-10" db="EMBL/GenBank/DDBJ databases">
        <authorList>
            <person name="de Groot N.N."/>
        </authorList>
    </citation>
    <scope>NUCLEOTIDE SEQUENCE [LARGE SCALE GENOMIC DNA]</scope>
    <source>
        <strain evidence="3 4">DSM 11443</strain>
    </source>
</reference>
<dbReference type="Proteomes" id="UP000198977">
    <property type="component" value="Unassembled WGS sequence"/>
</dbReference>
<feature type="signal peptide" evidence="2">
    <location>
        <begin position="1"/>
        <end position="22"/>
    </location>
</feature>
<dbReference type="SUPFAM" id="SSF53850">
    <property type="entry name" value="Periplasmic binding protein-like II"/>
    <property type="match status" value="1"/>
</dbReference>
<dbReference type="AlphaFoldDB" id="A0A1I2E653"/>
<feature type="chain" id="PRO_5011612279" evidence="2">
    <location>
        <begin position="23"/>
        <end position="352"/>
    </location>
</feature>
<protein>
    <submittedName>
        <fullName evidence="3">Iron(III) transport system substrate-binding protein</fullName>
    </submittedName>
</protein>
<dbReference type="RefSeq" id="WP_177209499.1">
    <property type="nucleotide sequence ID" value="NZ_FOMW01000011.1"/>
</dbReference>
<evidence type="ECO:0000256" key="1">
    <source>
        <dbReference type="ARBA" id="ARBA00022729"/>
    </source>
</evidence>
<sequence>MRNSWLWVALKFALLVPATVSAQEKMAQFSAPEAQAEVTLVLRSTTDIDVLQPIIEAFVVQNPEIAVTYEQWGSNALFENSLAACAGDAGSASAVFSSGVHQMIDLVNRACASAYRSEQTTALPAARRWRDELWGITKEPAVIIYNTDLVPAEDAPKTRFALLDLMRRPTSIYRGKIATYNIEASGLGYLFAFMDSLEASTFGALLEGFSRTDAVATCCSSEIIKGVSKGDYLIAYNVLGSYVDSATFDNIGVIHPQDYTLFLSRAYMIPKDGPEKQAAALLLDFMLSPRGQSLLKARNLFYAENSDASPLPKSAERGIAIEPTLLVAGDKHRREQFVNLWRSAFAQHDTAR</sequence>
<evidence type="ECO:0000256" key="2">
    <source>
        <dbReference type="SAM" id="SignalP"/>
    </source>
</evidence>
<name>A0A1I2E653_9RHOB</name>
<keyword evidence="4" id="KW-1185">Reference proteome</keyword>
<dbReference type="Pfam" id="PF01547">
    <property type="entry name" value="SBP_bac_1"/>
    <property type="match status" value="1"/>
</dbReference>
<dbReference type="PANTHER" id="PTHR30006">
    <property type="entry name" value="THIAMINE-BINDING PERIPLASMIC PROTEIN-RELATED"/>
    <property type="match status" value="1"/>
</dbReference>
<dbReference type="GO" id="GO:0030288">
    <property type="term" value="C:outer membrane-bounded periplasmic space"/>
    <property type="evidence" value="ECO:0007669"/>
    <property type="project" value="TreeGrafter"/>
</dbReference>
<dbReference type="InterPro" id="IPR006059">
    <property type="entry name" value="SBP"/>
</dbReference>
<accession>A0A1I2E653</accession>